<proteinExistence type="predicted"/>
<dbReference type="Proteomes" id="UP001341840">
    <property type="component" value="Unassembled WGS sequence"/>
</dbReference>
<protein>
    <submittedName>
        <fullName evidence="1">Uncharacterized protein</fullName>
    </submittedName>
</protein>
<gene>
    <name evidence="1" type="ORF">PIB30_069564</name>
</gene>
<sequence>MTLRWDHQASKLQGSALWERIGYNNNIVFRRNNLSNRVVEKFTIMTLYPSKYGSRDPTQDSESTHPYLPLILWTFPPIKNMEIWERMKAAHEDRCFKNYLKAKTIDPLVRLELIQAALWYPEPCEGRGPKFRSVTEMQPSL</sequence>
<comment type="caution">
    <text evidence="1">The sequence shown here is derived from an EMBL/GenBank/DDBJ whole genome shotgun (WGS) entry which is preliminary data.</text>
</comment>
<name>A0ABU6XPI9_9FABA</name>
<evidence type="ECO:0000313" key="2">
    <source>
        <dbReference type="Proteomes" id="UP001341840"/>
    </source>
</evidence>
<accession>A0ABU6XPI9</accession>
<reference evidence="1 2" key="1">
    <citation type="journal article" date="2023" name="Plants (Basel)">
        <title>Bridging the Gap: Combining Genomics and Transcriptomics Approaches to Understand Stylosanthes scabra, an Orphan Legume from the Brazilian Caatinga.</title>
        <authorList>
            <person name="Ferreira-Neto J.R.C."/>
            <person name="da Silva M.D."/>
            <person name="Binneck E."/>
            <person name="de Melo N.F."/>
            <person name="da Silva R.H."/>
            <person name="de Melo A.L.T.M."/>
            <person name="Pandolfi V."/>
            <person name="Bustamante F.O."/>
            <person name="Brasileiro-Vidal A.C."/>
            <person name="Benko-Iseppon A.M."/>
        </authorList>
    </citation>
    <scope>NUCLEOTIDE SEQUENCE [LARGE SCALE GENOMIC DNA]</scope>
    <source>
        <tissue evidence="1">Leaves</tissue>
    </source>
</reference>
<keyword evidence="2" id="KW-1185">Reference proteome</keyword>
<dbReference type="EMBL" id="JASCZI010212215">
    <property type="protein sequence ID" value="MED6198753.1"/>
    <property type="molecule type" value="Genomic_DNA"/>
</dbReference>
<organism evidence="1 2">
    <name type="scientific">Stylosanthes scabra</name>
    <dbReference type="NCBI Taxonomy" id="79078"/>
    <lineage>
        <taxon>Eukaryota</taxon>
        <taxon>Viridiplantae</taxon>
        <taxon>Streptophyta</taxon>
        <taxon>Embryophyta</taxon>
        <taxon>Tracheophyta</taxon>
        <taxon>Spermatophyta</taxon>
        <taxon>Magnoliopsida</taxon>
        <taxon>eudicotyledons</taxon>
        <taxon>Gunneridae</taxon>
        <taxon>Pentapetalae</taxon>
        <taxon>rosids</taxon>
        <taxon>fabids</taxon>
        <taxon>Fabales</taxon>
        <taxon>Fabaceae</taxon>
        <taxon>Papilionoideae</taxon>
        <taxon>50 kb inversion clade</taxon>
        <taxon>dalbergioids sensu lato</taxon>
        <taxon>Dalbergieae</taxon>
        <taxon>Pterocarpus clade</taxon>
        <taxon>Stylosanthes</taxon>
    </lineage>
</organism>
<evidence type="ECO:0000313" key="1">
    <source>
        <dbReference type="EMBL" id="MED6198753.1"/>
    </source>
</evidence>